<dbReference type="HOGENOM" id="CLU_112375_1_1_5"/>
<dbReference type="eggNOG" id="COG4387">
    <property type="taxonomic scope" value="Bacteria"/>
</dbReference>
<dbReference type="AlphaFoldDB" id="A8I7R1"/>
<evidence type="ECO:0000313" key="2">
    <source>
        <dbReference type="Proteomes" id="UP000000270"/>
    </source>
</evidence>
<evidence type="ECO:0000313" key="1">
    <source>
        <dbReference type="EMBL" id="BAF88149.1"/>
    </source>
</evidence>
<reference evidence="2" key="2">
    <citation type="submission" date="2007-04" db="EMBL/GenBank/DDBJ databases">
        <title>Complete genome sequence of the nitrogen-fixing bacterium Azorhizobium caulinodans ORS571.</title>
        <authorList>
            <person name="Lee K.B."/>
            <person name="Backer P.D."/>
            <person name="Aono T."/>
            <person name="Liu C.T."/>
            <person name="Suzuki S."/>
            <person name="Suzuki T."/>
            <person name="Kaneko T."/>
            <person name="Yamada M."/>
            <person name="Tabata S."/>
            <person name="Kupfer D.M."/>
            <person name="Najar F.Z."/>
            <person name="Wiley G.B."/>
            <person name="Roe B."/>
            <person name="Binnewies T."/>
            <person name="Ussery D."/>
            <person name="Vereecke D."/>
            <person name="Gevers D."/>
            <person name="Holsters M."/>
            <person name="Oyaizu H."/>
        </authorList>
    </citation>
    <scope>NUCLEOTIDE SEQUENCE [LARGE SCALE GENOMIC DNA]</scope>
    <source>
        <strain evidence="2">ATCC 43989 / DSM 5975 / JCM 20966 / LMG 6465 / NBRC 14845 / NCIMB 13405 / ORS 571</strain>
    </source>
</reference>
<gene>
    <name evidence="1" type="ordered locus">AZC_2151</name>
</gene>
<organism evidence="1 2">
    <name type="scientific">Azorhizobium caulinodans (strain ATCC 43989 / DSM 5975 / JCM 20966 / LMG 6465 / NBRC 14845 / NCIMB 13405 / ORS 571)</name>
    <dbReference type="NCBI Taxonomy" id="438753"/>
    <lineage>
        <taxon>Bacteria</taxon>
        <taxon>Pseudomonadati</taxon>
        <taxon>Pseudomonadota</taxon>
        <taxon>Alphaproteobacteria</taxon>
        <taxon>Hyphomicrobiales</taxon>
        <taxon>Xanthobacteraceae</taxon>
        <taxon>Azorhizobium</taxon>
    </lineage>
</organism>
<name>A8I7R1_AZOC5</name>
<accession>A8I7R1</accession>
<protein>
    <recommendedName>
        <fullName evidence="3">DUF1320 domain-containing protein</fullName>
    </recommendedName>
</protein>
<dbReference type="EMBL" id="AP009384">
    <property type="protein sequence ID" value="BAF88149.1"/>
    <property type="molecule type" value="Genomic_DNA"/>
</dbReference>
<reference evidence="1 2" key="1">
    <citation type="journal article" date="2007" name="Appl. Environ. Microbiol.">
        <title>Rhizobial factors required for stem nodule maturation and maintenance in Sesbania rostrata-Azorhizobium caulinodans ORS571 symbiosis.</title>
        <authorList>
            <person name="Suzuki S."/>
            <person name="Aono T."/>
            <person name="Lee KB."/>
            <person name="Suzuki T."/>
            <person name="Liu CT."/>
            <person name="Miwa H."/>
            <person name="Wakao S."/>
            <person name="Iki T."/>
            <person name="Oyaizu H."/>
        </authorList>
    </citation>
    <scope>NUCLEOTIDE SEQUENCE [LARGE SCALE GENOMIC DNA]</scope>
    <source>
        <strain evidence="2">ATCC 43989 / DSM 5975 / JCM 20966 / LMG 6465 / NBRC 14845 / NCIMB 13405 / ORS 571</strain>
    </source>
</reference>
<keyword evidence="2" id="KW-1185">Reference proteome</keyword>
<reference evidence="1 2" key="4">
    <citation type="journal article" date="2009" name="Appl. Environ. Microbiol.">
        <title>Comparative genome-wide transcriptional profiling of Azorhizobium caulinodans ORS571 grown under free-living and symbiotic conditions.</title>
        <authorList>
            <person name="Tsukada S."/>
            <person name="Aono T."/>
            <person name="Akiba N."/>
            <person name="Lee KB."/>
            <person name="Liu CT."/>
            <person name="Toyazaki H."/>
            <person name="Oyaizu H."/>
        </authorList>
    </citation>
    <scope>NUCLEOTIDE SEQUENCE [LARGE SCALE GENOMIC DNA]</scope>
    <source>
        <strain evidence="2">ATCC 43989 / DSM 5975 / JCM 20966 / LMG 6465 / NBRC 14845 / NCIMB 13405 / ORS 571</strain>
    </source>
</reference>
<dbReference type="InterPro" id="IPR009752">
    <property type="entry name" value="Phage_Mu_GpJ"/>
</dbReference>
<reference evidence="1 2" key="5">
    <citation type="journal article" date="2010" name="Appl. Environ. Microbiol.">
        <title>phrR-like gene praR of Azorhizobium caulinodans ORS571 is essential for symbiosis with Sesbania rostrata and is involved in expression of reb genes.</title>
        <authorList>
            <person name="Akiba N."/>
            <person name="Aono T."/>
            <person name="Toyazaki H."/>
            <person name="Sato S."/>
            <person name="Oyaizu H."/>
        </authorList>
    </citation>
    <scope>NUCLEOTIDE SEQUENCE [LARGE SCALE GENOMIC DNA]</scope>
    <source>
        <strain evidence="2">ATCC 43989 / DSM 5975 / JCM 20966 / LMG 6465 / NBRC 14845 / NCIMB 13405 / ORS 571</strain>
    </source>
</reference>
<sequence length="158" mass="16634">MAAPFATLAQLAARHPAELTLLAADETTGLRDDARVDAALRDASVEARSILQARYTPADLASVDEGSAEILAVYTMDIALYRVALSFSRSSDRLREGYENAVKRLEAIASGKGALTIGGGTTTPVPADTDEAGDIGPNGVVIDVPERIFSRATFGARR</sequence>
<reference evidence="1 2" key="3">
    <citation type="journal article" date="2008" name="BMC Genomics">
        <title>The genome of the versatile nitrogen fixer Azorhizobium caulinodans ORS571.</title>
        <authorList>
            <person name="Lee KB."/>
            <person name="Backer P.D."/>
            <person name="Aono T."/>
            <person name="Liu CT."/>
            <person name="Suzuki S."/>
            <person name="Suzuki T."/>
            <person name="Kaneko T."/>
            <person name="Yamada M."/>
            <person name="Tabata S."/>
            <person name="Kupfer D.M."/>
            <person name="Najar F.Z."/>
            <person name="Wiley G.B."/>
            <person name="Roe B."/>
            <person name="Binnewies T.T."/>
            <person name="Ussery D.W."/>
            <person name="D'Haeze W."/>
            <person name="Herder J.D."/>
            <person name="Gevers D."/>
            <person name="Vereecke D."/>
            <person name="Holsters M."/>
            <person name="Oyaizu H."/>
        </authorList>
    </citation>
    <scope>NUCLEOTIDE SEQUENCE [LARGE SCALE GENOMIC DNA]</scope>
    <source>
        <strain evidence="2">ATCC 43989 / DSM 5975 / JCM 20966 / LMG 6465 / NBRC 14845 / NCIMB 13405 / ORS 571</strain>
    </source>
</reference>
<dbReference type="Pfam" id="PF07030">
    <property type="entry name" value="Phage_Mu_Gp36"/>
    <property type="match status" value="1"/>
</dbReference>
<reference evidence="1 2" key="6">
    <citation type="journal article" date="2011" name="Appl. Environ. Microbiol.">
        <title>Involvement of the azorhizobial chromosome partition gene (parA) in the onset of bacteroid differentiation during Sesbania rostrata stem nodule development.</title>
        <authorList>
            <person name="Liu CT."/>
            <person name="Lee KB."/>
            <person name="Wang YS."/>
            <person name="Peng MH."/>
            <person name="Lee KT."/>
            <person name="Suzuki S."/>
            <person name="Suzuki T."/>
            <person name="Oyaizu H."/>
        </authorList>
    </citation>
    <scope>NUCLEOTIDE SEQUENCE [LARGE SCALE GENOMIC DNA]</scope>
    <source>
        <strain evidence="2">ATCC 43989 / DSM 5975 / JCM 20966 / LMG 6465 / NBRC 14845 / NCIMB 13405 / ORS 571</strain>
    </source>
</reference>
<proteinExistence type="predicted"/>
<dbReference type="Proteomes" id="UP000000270">
    <property type="component" value="Chromosome"/>
</dbReference>
<dbReference type="STRING" id="438753.AZC_2151"/>
<evidence type="ECO:0008006" key="3">
    <source>
        <dbReference type="Google" id="ProtNLM"/>
    </source>
</evidence>
<dbReference type="RefSeq" id="WP_012170678.1">
    <property type="nucleotide sequence ID" value="NC_009937.1"/>
</dbReference>
<dbReference type="KEGG" id="azc:AZC_2151"/>